<dbReference type="InterPro" id="IPR027417">
    <property type="entry name" value="P-loop_NTPase"/>
</dbReference>
<keyword evidence="4" id="KW-1278">Translocase</keyword>
<comment type="subunit">
    <text evidence="7">The complex is composed of two ATP-binding proteins (BtuD), two transmembrane proteins (BtuC) and a solute-binding protein (BtuF).</text>
</comment>
<evidence type="ECO:0000256" key="5">
    <source>
        <dbReference type="ARBA" id="ARBA00050590"/>
    </source>
</evidence>
<dbReference type="PANTHER" id="PTHR42794">
    <property type="entry name" value="HEMIN IMPORT ATP-BINDING PROTEIN HMUV"/>
    <property type="match status" value="1"/>
</dbReference>
<keyword evidence="14" id="KW-1185">Reference proteome</keyword>
<keyword evidence="3 13" id="KW-0067">ATP-binding</keyword>
<feature type="compositionally biased region" description="Basic and acidic residues" evidence="11">
    <location>
        <begin position="436"/>
        <end position="449"/>
    </location>
</feature>
<evidence type="ECO:0000256" key="2">
    <source>
        <dbReference type="ARBA" id="ARBA00022741"/>
    </source>
</evidence>
<dbReference type="InterPro" id="IPR003439">
    <property type="entry name" value="ABC_transporter-like_ATP-bd"/>
</dbReference>
<evidence type="ECO:0000256" key="9">
    <source>
        <dbReference type="ARBA" id="ARBA00073649"/>
    </source>
</evidence>
<dbReference type="GeneID" id="78822017"/>
<protein>
    <recommendedName>
        <fullName evidence="9">Cobalamin import ATP-binding protein BtuD</fullName>
        <ecNumber evidence="8">7.6.2.8</ecNumber>
    </recommendedName>
    <alternativeName>
        <fullName evidence="10">Vitamin B12-transporting ATPase</fullName>
    </alternativeName>
</protein>
<organism evidence="13 14">
    <name type="scientific">Halosimplex aquaticum</name>
    <dbReference type="NCBI Taxonomy" id="3026162"/>
    <lineage>
        <taxon>Archaea</taxon>
        <taxon>Methanobacteriati</taxon>
        <taxon>Methanobacteriota</taxon>
        <taxon>Stenosarchaea group</taxon>
        <taxon>Halobacteria</taxon>
        <taxon>Halobacteriales</taxon>
        <taxon>Haloarculaceae</taxon>
        <taxon>Halosimplex</taxon>
    </lineage>
</organism>
<evidence type="ECO:0000256" key="7">
    <source>
        <dbReference type="ARBA" id="ARBA00064420"/>
    </source>
</evidence>
<dbReference type="InterPro" id="IPR017871">
    <property type="entry name" value="ABC_transporter-like_CS"/>
</dbReference>
<evidence type="ECO:0000256" key="8">
    <source>
        <dbReference type="ARBA" id="ARBA00066387"/>
    </source>
</evidence>
<evidence type="ECO:0000313" key="13">
    <source>
        <dbReference type="EMBL" id="MFC7141697.1"/>
    </source>
</evidence>
<keyword evidence="1" id="KW-0813">Transport</keyword>
<name>A0ABD5Y369_9EURY</name>
<dbReference type="EMBL" id="JBHTAS010000001">
    <property type="protein sequence ID" value="MFC7141697.1"/>
    <property type="molecule type" value="Genomic_DNA"/>
</dbReference>
<feature type="region of interest" description="Disordered" evidence="11">
    <location>
        <begin position="419"/>
        <end position="465"/>
    </location>
</feature>
<comment type="caution">
    <text evidence="13">The sequence shown here is derived from an EMBL/GenBank/DDBJ whole genome shotgun (WGS) entry which is preliminary data.</text>
</comment>
<sequence>MTVDLPAALDDLVGDASDGSGSARGPDAAGSGAGYAPDRALLEVDGVSVGYGDVEVLDDVSLAVDAGEFVGLVGPNGAGKTTLLKAINGVLDPNSGAVRVAGERVADLSSWAASRRIATVPQDTTVAFEFAVEDVVEMGRTPYHGRFGGDPDADEAVERALDRTETAQFRDRSVASLSGGERQRVVLARALAQGTPALLLDEPTASLDVNHQVRTLELVRDLVDSEGKAALAAIHDLDMAARFCDRLAVLADGDLLAVGPPAEVLTAEHLGTAFDTDAAVLPNPVTGTPAVTPLSEPGDLDRTVHVVGTGAATARTVAALAAAGATVTVGPVPDGDVAAATARELAAETVTAAAFAALDPDAEAEARDSLSAADAAVVVEPVAPSLGALASGHPAVVRVTTGAVGPAAATEIVDRTEAVDAAEATGSPDATGLLDGADRTDADTADARSVEAAGPERSVDAAAAATPDTVVAGIRAALDRPAEADD</sequence>
<feature type="domain" description="ABC transporter" evidence="12">
    <location>
        <begin position="42"/>
        <end position="277"/>
    </location>
</feature>
<dbReference type="AlphaFoldDB" id="A0ABD5Y369"/>
<proteinExistence type="predicted"/>
<evidence type="ECO:0000256" key="11">
    <source>
        <dbReference type="SAM" id="MobiDB-lite"/>
    </source>
</evidence>
<evidence type="ECO:0000256" key="3">
    <source>
        <dbReference type="ARBA" id="ARBA00022840"/>
    </source>
</evidence>
<accession>A0ABD5Y369</accession>
<dbReference type="CDD" id="cd03214">
    <property type="entry name" value="ABC_Iron-Siderophores_B12_Hemin"/>
    <property type="match status" value="1"/>
</dbReference>
<dbReference type="EC" id="7.6.2.8" evidence="8"/>
<dbReference type="PROSITE" id="PS00211">
    <property type="entry name" value="ABC_TRANSPORTER_1"/>
    <property type="match status" value="1"/>
</dbReference>
<dbReference type="FunFam" id="3.40.50.300:FF:000134">
    <property type="entry name" value="Iron-enterobactin ABC transporter ATP-binding protein"/>
    <property type="match status" value="1"/>
</dbReference>
<dbReference type="InterPro" id="IPR003593">
    <property type="entry name" value="AAA+_ATPase"/>
</dbReference>
<evidence type="ECO:0000259" key="12">
    <source>
        <dbReference type="PROSITE" id="PS50893"/>
    </source>
</evidence>
<dbReference type="GO" id="GO:0005524">
    <property type="term" value="F:ATP binding"/>
    <property type="evidence" value="ECO:0007669"/>
    <property type="project" value="UniProtKB-KW"/>
</dbReference>
<evidence type="ECO:0000256" key="4">
    <source>
        <dbReference type="ARBA" id="ARBA00022967"/>
    </source>
</evidence>
<dbReference type="SUPFAM" id="SSF52540">
    <property type="entry name" value="P-loop containing nucleoside triphosphate hydrolases"/>
    <property type="match status" value="1"/>
</dbReference>
<reference evidence="13 14" key="1">
    <citation type="journal article" date="2019" name="Int. J. Syst. Evol. Microbiol.">
        <title>The Global Catalogue of Microorganisms (GCM) 10K type strain sequencing project: providing services to taxonomists for standard genome sequencing and annotation.</title>
        <authorList>
            <consortium name="The Broad Institute Genomics Platform"/>
            <consortium name="The Broad Institute Genome Sequencing Center for Infectious Disease"/>
            <person name="Wu L."/>
            <person name="Ma J."/>
        </authorList>
    </citation>
    <scope>NUCLEOTIDE SEQUENCE [LARGE SCALE GENOMIC DNA]</scope>
    <source>
        <strain evidence="13 14">XZYJT29</strain>
    </source>
</reference>
<gene>
    <name evidence="13" type="ORF">ACFQMA_17895</name>
</gene>
<dbReference type="Gene3D" id="3.40.50.300">
    <property type="entry name" value="P-loop containing nucleotide triphosphate hydrolases"/>
    <property type="match status" value="1"/>
</dbReference>
<dbReference type="SMART" id="SM00382">
    <property type="entry name" value="AAA"/>
    <property type="match status" value="1"/>
</dbReference>
<dbReference type="Pfam" id="PF00005">
    <property type="entry name" value="ABC_tran"/>
    <property type="match status" value="1"/>
</dbReference>
<evidence type="ECO:0000256" key="6">
    <source>
        <dbReference type="ARBA" id="ARBA00058960"/>
    </source>
</evidence>
<dbReference type="GO" id="GO:0015420">
    <property type="term" value="F:ABC-type vitamin B12 transporter activity"/>
    <property type="evidence" value="ECO:0007669"/>
    <property type="project" value="UniProtKB-EC"/>
</dbReference>
<dbReference type="PROSITE" id="PS50893">
    <property type="entry name" value="ABC_TRANSPORTER_2"/>
    <property type="match status" value="1"/>
</dbReference>
<evidence type="ECO:0000313" key="14">
    <source>
        <dbReference type="Proteomes" id="UP001596432"/>
    </source>
</evidence>
<dbReference type="Proteomes" id="UP001596432">
    <property type="component" value="Unassembled WGS sequence"/>
</dbReference>
<evidence type="ECO:0000256" key="1">
    <source>
        <dbReference type="ARBA" id="ARBA00022448"/>
    </source>
</evidence>
<comment type="function">
    <text evidence="6">Required for corrinoid utilization. Probably part of the ABC transporter complex BtuCDF involved in cobalamin (vitamin B12) import. Probably responsible for energy coupling to the transport system.</text>
</comment>
<keyword evidence="2" id="KW-0547">Nucleotide-binding</keyword>
<dbReference type="RefSeq" id="WP_382261811.1">
    <property type="nucleotide sequence ID" value="NZ_CP118158.1"/>
</dbReference>
<comment type="catalytic activity">
    <reaction evidence="5">
        <text>an R-cob(III)alamin(out) + ATP + H2O = an R-cob(III)alamin(in) + ADP + phosphate + H(+)</text>
        <dbReference type="Rhea" id="RHEA:17873"/>
        <dbReference type="ChEBI" id="CHEBI:15377"/>
        <dbReference type="ChEBI" id="CHEBI:15378"/>
        <dbReference type="ChEBI" id="CHEBI:30616"/>
        <dbReference type="ChEBI" id="CHEBI:43474"/>
        <dbReference type="ChEBI" id="CHEBI:140785"/>
        <dbReference type="ChEBI" id="CHEBI:456216"/>
        <dbReference type="EC" id="7.6.2.8"/>
    </reaction>
</comment>
<dbReference type="PANTHER" id="PTHR42794:SF1">
    <property type="entry name" value="HEMIN IMPORT ATP-BINDING PROTEIN HMUV"/>
    <property type="match status" value="1"/>
</dbReference>
<evidence type="ECO:0000256" key="10">
    <source>
        <dbReference type="ARBA" id="ARBA00077139"/>
    </source>
</evidence>